<evidence type="ECO:0000256" key="1">
    <source>
        <dbReference type="SAM" id="Phobius"/>
    </source>
</evidence>
<gene>
    <name evidence="3" type="ordered locus">Spica_2380</name>
</gene>
<dbReference type="eggNOG" id="ENOG5033A0U">
    <property type="taxonomic scope" value="Bacteria"/>
</dbReference>
<feature type="chain" id="PRO_5003370301" description="Protein BatD" evidence="2">
    <location>
        <begin position="21"/>
        <end position="331"/>
    </location>
</feature>
<sequence length="331" mass="36334">MKRFKFINLVLLLFPVFLFSDTPGKSTGSVNSDTLSVVQVPPQVFVGDNAQLVLTMVPNASVGSKTITVDVVDKLPQSKAVQISRIELDPHGKNPKISIDFVAFEPGRIPLPSFEIGPYLITKQAIDVTSVLEGGQAGLETAPLEEPLLIPGSRLLLYSIIAGAVLLAALLLTGLIWGSAWYRNVQTWFRKRQVSRNLKQTLLHIEQGIAQGRNPTSDELGTLLVLLRTYIEQVIAFPCLTKTSQELLAEAGSSPFKNLILRFANLVASLDVLRFSGRIVKSLELKQLCADSRELILLMEREDIHKSQLVSGVLKRSHVLKPRENPLGGKG</sequence>
<keyword evidence="2" id="KW-0732">Signal</keyword>
<feature type="transmembrane region" description="Helical" evidence="1">
    <location>
        <begin position="155"/>
        <end position="182"/>
    </location>
</feature>
<name>F8F3X1_GRAC1</name>
<accession>F8F3X1</accession>
<reference evidence="4" key="1">
    <citation type="journal article" date="2013" name="Stand. Genomic Sci.">
        <title>Genome sequence of the thermophilic fresh-water bacterium Spirochaeta caldaria type strain (H1(T)), reclassification of Spirochaeta caldaria, Spirochaeta stenostrepta, and Spirochaeta zuelzerae in the genus Treponema as Treponema caldaria comb. nov., Treponema stenostrepta comb. nov., and Treponema zuelzerae comb. nov., and emendation of the genus Treponema.</title>
        <authorList>
            <person name="Abt B."/>
            <person name="Goker M."/>
            <person name="Scheuner C."/>
            <person name="Han C."/>
            <person name="Lu M."/>
            <person name="Misra M."/>
            <person name="Lapidus A."/>
            <person name="Nolan M."/>
            <person name="Lucas S."/>
            <person name="Hammon N."/>
            <person name="Deshpande S."/>
            <person name="Cheng J.F."/>
            <person name="Tapia R."/>
            <person name="Goodwin L.A."/>
            <person name="Pitluck S."/>
            <person name="Liolios K."/>
            <person name="Pagani I."/>
            <person name="Ivanova N."/>
            <person name="Mavromatis K."/>
            <person name="Mikhailova N."/>
            <person name="Huntemann M."/>
            <person name="Pati A."/>
            <person name="Chen A."/>
            <person name="Palaniappan K."/>
            <person name="Land M."/>
            <person name="Hauser L."/>
            <person name="Jeffries C.D."/>
            <person name="Rohde M."/>
            <person name="Spring S."/>
            <person name="Gronow S."/>
            <person name="Detter J.C."/>
            <person name="Bristow J."/>
            <person name="Eisen J.A."/>
            <person name="Markowitz V."/>
            <person name="Hugenholtz P."/>
            <person name="Kyrpides N.C."/>
            <person name="Woyke T."/>
            <person name="Klenk H.P."/>
        </authorList>
    </citation>
    <scope>NUCLEOTIDE SEQUENCE</scope>
    <source>
        <strain evidence="4">ATCC 51460 / DSM 7334 / H1</strain>
    </source>
</reference>
<dbReference type="HOGENOM" id="CLU_839214_0_0_12"/>
<keyword evidence="1" id="KW-0472">Membrane</keyword>
<keyword evidence="4" id="KW-1185">Reference proteome</keyword>
<evidence type="ECO:0000313" key="3">
    <source>
        <dbReference type="EMBL" id="AEJ20490.1"/>
    </source>
</evidence>
<dbReference type="KEGG" id="scd:Spica_2380"/>
<dbReference type="EMBL" id="CP002868">
    <property type="protein sequence ID" value="AEJ20490.1"/>
    <property type="molecule type" value="Genomic_DNA"/>
</dbReference>
<proteinExistence type="predicted"/>
<dbReference type="AlphaFoldDB" id="F8F3X1"/>
<dbReference type="Proteomes" id="UP000000503">
    <property type="component" value="Chromosome"/>
</dbReference>
<dbReference type="RefSeq" id="WP_013969771.1">
    <property type="nucleotide sequence ID" value="NC_015732.1"/>
</dbReference>
<organism evidence="3 4">
    <name type="scientific">Gracilinema caldarium (strain ATCC 51460 / DSM 7334 / H1)</name>
    <name type="common">Treponema caldarium</name>
    <dbReference type="NCBI Taxonomy" id="744872"/>
    <lineage>
        <taxon>Bacteria</taxon>
        <taxon>Pseudomonadati</taxon>
        <taxon>Spirochaetota</taxon>
        <taxon>Spirochaetia</taxon>
        <taxon>Spirochaetales</taxon>
        <taxon>Breznakiellaceae</taxon>
        <taxon>Gracilinema</taxon>
    </lineage>
</organism>
<dbReference type="STRING" id="744872.Spica_2380"/>
<protein>
    <recommendedName>
        <fullName evidence="5">Protein BatD</fullName>
    </recommendedName>
</protein>
<keyword evidence="1" id="KW-0812">Transmembrane</keyword>
<evidence type="ECO:0000313" key="4">
    <source>
        <dbReference type="Proteomes" id="UP000000503"/>
    </source>
</evidence>
<evidence type="ECO:0008006" key="5">
    <source>
        <dbReference type="Google" id="ProtNLM"/>
    </source>
</evidence>
<keyword evidence="1" id="KW-1133">Transmembrane helix</keyword>
<evidence type="ECO:0000256" key="2">
    <source>
        <dbReference type="SAM" id="SignalP"/>
    </source>
</evidence>
<feature type="signal peptide" evidence="2">
    <location>
        <begin position="1"/>
        <end position="20"/>
    </location>
</feature>